<protein>
    <submittedName>
        <fullName evidence="1">DUF2281 domain-containing protein</fullName>
    </submittedName>
</protein>
<proteinExistence type="predicted"/>
<dbReference type="RefSeq" id="WP_269015338.1">
    <property type="nucleotide sequence ID" value="NZ_CP113864.1"/>
</dbReference>
<name>A0ABY7BG34_9FIRM</name>
<evidence type="ECO:0000313" key="2">
    <source>
        <dbReference type="Proteomes" id="UP001164745"/>
    </source>
</evidence>
<reference evidence="1" key="1">
    <citation type="submission" date="2022-12" db="EMBL/GenBank/DDBJ databases">
        <authorList>
            <person name="Bing R.G."/>
            <person name="Willard D.J."/>
            <person name="Manesh M.J.H."/>
            <person name="Laemthong T."/>
            <person name="Crosby J.R."/>
            <person name="Kelly R.M."/>
        </authorList>
    </citation>
    <scope>NUCLEOTIDE SEQUENCE</scope>
    <source>
        <strain evidence="1">DSM 8991</strain>
    </source>
</reference>
<organism evidence="1 2">
    <name type="scientific">Caldicellulosiruptor naganoensis</name>
    <dbReference type="NCBI Taxonomy" id="29324"/>
    <lineage>
        <taxon>Bacteria</taxon>
        <taxon>Bacillati</taxon>
        <taxon>Bacillota</taxon>
        <taxon>Bacillota incertae sedis</taxon>
        <taxon>Caldicellulosiruptorales</taxon>
        <taxon>Caldicellulosiruptoraceae</taxon>
        <taxon>Caldicellulosiruptor</taxon>
    </lineage>
</organism>
<dbReference type="EMBL" id="CP113864">
    <property type="protein sequence ID" value="WAM31312.1"/>
    <property type="molecule type" value="Genomic_DNA"/>
</dbReference>
<gene>
    <name evidence="1" type="ORF">OTJ99_002160</name>
</gene>
<dbReference type="Proteomes" id="UP001164745">
    <property type="component" value="Chromosome"/>
</dbReference>
<sequence length="74" mass="8775">MNINLEVKLVKANKNFLLKLIEEIPESQIEEVIDFILFLKHEQDKKLLSDLVFPSESSIDFWNNDIEDEVWNNV</sequence>
<evidence type="ECO:0000313" key="1">
    <source>
        <dbReference type="EMBL" id="WAM31312.1"/>
    </source>
</evidence>
<accession>A0ABY7BG34</accession>
<keyword evidence="2" id="KW-1185">Reference proteome</keyword>